<keyword evidence="14" id="KW-1185">Reference proteome</keyword>
<comment type="subcellular location">
    <subcellularLocation>
        <location evidence="1 8">Cell outer membrane</location>
        <topology evidence="1 8">Multi-pass membrane protein</topology>
    </subcellularLocation>
</comment>
<dbReference type="Gene3D" id="2.60.40.1120">
    <property type="entry name" value="Carboxypeptidase-like, regulatory domain"/>
    <property type="match status" value="1"/>
</dbReference>
<dbReference type="Pfam" id="PF07715">
    <property type="entry name" value="Plug"/>
    <property type="match status" value="1"/>
</dbReference>
<dbReference type="Proteomes" id="UP000753802">
    <property type="component" value="Unassembled WGS sequence"/>
</dbReference>
<keyword evidence="7 8" id="KW-0998">Cell outer membrane</keyword>
<dbReference type="Gene3D" id="2.170.130.10">
    <property type="entry name" value="TonB-dependent receptor, plug domain"/>
    <property type="match status" value="1"/>
</dbReference>
<dbReference type="InterPro" id="IPR023996">
    <property type="entry name" value="TonB-dep_OMP_SusC/RagA"/>
</dbReference>
<evidence type="ECO:0000259" key="11">
    <source>
        <dbReference type="Pfam" id="PF00593"/>
    </source>
</evidence>
<dbReference type="InterPro" id="IPR008969">
    <property type="entry name" value="CarboxyPept-like_regulatory"/>
</dbReference>
<dbReference type="InterPro" id="IPR037066">
    <property type="entry name" value="Plug_dom_sf"/>
</dbReference>
<dbReference type="NCBIfam" id="TIGR04057">
    <property type="entry name" value="SusC_RagA_signa"/>
    <property type="match status" value="1"/>
</dbReference>
<reference evidence="13 14" key="1">
    <citation type="submission" date="2020-01" db="EMBL/GenBank/DDBJ databases">
        <title>Genome analysis.</title>
        <authorList>
            <person name="Wu S."/>
            <person name="Wang G."/>
        </authorList>
    </citation>
    <scope>NUCLEOTIDE SEQUENCE [LARGE SCALE GENOMIC DNA]</scope>
    <source>
        <strain evidence="13 14">SYL130</strain>
    </source>
</reference>
<dbReference type="SUPFAM" id="SSF49464">
    <property type="entry name" value="Carboxypeptidase regulatory domain-like"/>
    <property type="match status" value="1"/>
</dbReference>
<keyword evidence="3 8" id="KW-1134">Transmembrane beta strand</keyword>
<dbReference type="PROSITE" id="PS52016">
    <property type="entry name" value="TONB_DEPENDENT_REC_3"/>
    <property type="match status" value="1"/>
</dbReference>
<feature type="domain" description="TonB-dependent receptor-like beta-barrel" evidence="11">
    <location>
        <begin position="433"/>
        <end position="974"/>
    </location>
</feature>
<evidence type="ECO:0000256" key="7">
    <source>
        <dbReference type="ARBA" id="ARBA00023237"/>
    </source>
</evidence>
<dbReference type="InterPro" id="IPR039426">
    <property type="entry name" value="TonB-dep_rcpt-like"/>
</dbReference>
<comment type="similarity">
    <text evidence="8 9">Belongs to the TonB-dependent receptor family.</text>
</comment>
<comment type="caution">
    <text evidence="13">The sequence shown here is derived from an EMBL/GenBank/DDBJ whole genome shotgun (WGS) entry which is preliminary data.</text>
</comment>
<evidence type="ECO:0000256" key="6">
    <source>
        <dbReference type="ARBA" id="ARBA00023136"/>
    </source>
</evidence>
<feature type="signal peptide" evidence="10">
    <location>
        <begin position="1"/>
        <end position="24"/>
    </location>
</feature>
<dbReference type="SUPFAM" id="SSF56935">
    <property type="entry name" value="Porins"/>
    <property type="match status" value="1"/>
</dbReference>
<evidence type="ECO:0000313" key="14">
    <source>
        <dbReference type="Proteomes" id="UP000753802"/>
    </source>
</evidence>
<evidence type="ECO:0000256" key="5">
    <source>
        <dbReference type="ARBA" id="ARBA00023077"/>
    </source>
</evidence>
<keyword evidence="5 9" id="KW-0798">TonB box</keyword>
<dbReference type="InterPro" id="IPR023997">
    <property type="entry name" value="TonB-dep_OMP_SusC/RagA_CS"/>
</dbReference>
<sequence length="1138" mass="123585">MRNALKLLLSCLLFALLLPPALHAQDKTITGVVTADGGASVAGATVKVKGTNRATQTDADGKFSIAASQGQTLQFTYVGFADQEIVVGSSNVLSVKMVSSQTALQDVVVVGYGTQRRGNLTGAVSTIDAKTLQNRPVADVGRGLQGAATGLSITVPSGEVGSDPIIKIRGQLGSLNGGSSPLILLDNVEIPSIQVVNPNDIASITILKDAASASIYGSKGAFGVILITTKKGATGDKPQVGYTNNFSWQNVWKDLQMGDVDALKYYIDAQERIGVTTPGGAFYLTDRKSMLKAYEWKAKYGSTVGPNDPTVYGRDWYVQNGVKMGVRTYDPYDLMIKEWAPTQQHNLSVGFTQGKTSYNIGLGLLQQAGMTKPAKKDDFSRYNVSLRISSEINKYLTIRAGGMYSRRNKQYPYVTAAGNADPWYYMYRWSSLYPFGNDENGDPIRSPWSEMQSANTGSILQNYSNYNLGATATLAKNWKVDFDYTYSLQDEFWTRPGTRFTARDSWSAAVARTDAAGNPIYVDSTGAVVSSTAVGAMPAYDLAKSTYTGIGSSPDHFARTVTNFFSHTINAFTTYTLNLNEDHAFKFIAGLNRVAATTEAQTSQITALSNITNPQFAFGTGTPTLSGSKFWEAQLGYFGRINYAFRNKYLVEANIRYDGSSKFPERLWWRWFPSVSAGWVVTEENFMQFAKPVVSSLKLRGSWGSIGDQTIPSGLYISSLVGSQSTWIGNGARYNQVGTPSILSSDIRWQDIVTKNIGVDLAVLKNKLNFSFDLYQRNTNNMIVGQEGIPVTLGAGAPLGNYGQLETNGWELTIDFNHTFKNGLHIFARGNISDSKSYLNAVGSGTSVTGNYNGKLVGEIWGYRTDRLYQMDDFELDAAGKPILITLTAAESALAAGKQAYKLKSTGGKKPVYQPFLQNSSTFRFGPGDVKFIDVNGDGEISNGAGTLANHGDLEVIGNSNPRYEYGVRLGADYKGFDVSVFLQGVGSRKIWGEGMLAVPGYNVGDGAMPQAIAGNYWTPTNTTAFYPAAYNNGTSSVINNMQVQDRYLLNMAYLRLKNLTVGYSLSPSALRTLKVVSSARLYVSLENFVTWDHLGGLPIDPETISGYSMWSTNYNAGRTGMGVPGFKSFSVGLQVNF</sequence>
<dbReference type="Pfam" id="PF00593">
    <property type="entry name" value="TonB_dep_Rec_b-barrel"/>
    <property type="match status" value="1"/>
</dbReference>
<feature type="domain" description="TonB-dependent receptor plug" evidence="12">
    <location>
        <begin position="119"/>
        <end position="224"/>
    </location>
</feature>
<evidence type="ECO:0000256" key="2">
    <source>
        <dbReference type="ARBA" id="ARBA00022448"/>
    </source>
</evidence>
<dbReference type="Pfam" id="PF13715">
    <property type="entry name" value="CarbopepD_reg_2"/>
    <property type="match status" value="1"/>
</dbReference>
<protein>
    <submittedName>
        <fullName evidence="13">SusC/RagA family TonB-linked outer membrane protein</fullName>
    </submittedName>
</protein>
<dbReference type="EMBL" id="JAACJS010000012">
    <property type="protein sequence ID" value="NCI50445.1"/>
    <property type="molecule type" value="Genomic_DNA"/>
</dbReference>
<proteinExistence type="inferred from homology"/>
<gene>
    <name evidence="13" type="ORF">GWC95_10965</name>
</gene>
<evidence type="ECO:0000259" key="12">
    <source>
        <dbReference type="Pfam" id="PF07715"/>
    </source>
</evidence>
<evidence type="ECO:0000313" key="13">
    <source>
        <dbReference type="EMBL" id="NCI50445.1"/>
    </source>
</evidence>
<keyword evidence="2 8" id="KW-0813">Transport</keyword>
<keyword evidence="4 8" id="KW-0812">Transmembrane</keyword>
<evidence type="ECO:0000256" key="9">
    <source>
        <dbReference type="RuleBase" id="RU003357"/>
    </source>
</evidence>
<keyword evidence="10" id="KW-0732">Signal</keyword>
<evidence type="ECO:0000256" key="8">
    <source>
        <dbReference type="PROSITE-ProRule" id="PRU01360"/>
    </source>
</evidence>
<name>A0ABW9ZVD4_9BACT</name>
<keyword evidence="6 8" id="KW-0472">Membrane</keyword>
<evidence type="ECO:0000256" key="1">
    <source>
        <dbReference type="ARBA" id="ARBA00004571"/>
    </source>
</evidence>
<accession>A0ABW9ZVD4</accession>
<evidence type="ECO:0000256" key="3">
    <source>
        <dbReference type="ARBA" id="ARBA00022452"/>
    </source>
</evidence>
<dbReference type="Gene3D" id="2.40.170.20">
    <property type="entry name" value="TonB-dependent receptor, beta-barrel domain"/>
    <property type="match status" value="1"/>
</dbReference>
<dbReference type="InterPro" id="IPR000531">
    <property type="entry name" value="Beta-barrel_TonB"/>
</dbReference>
<dbReference type="InterPro" id="IPR036942">
    <property type="entry name" value="Beta-barrel_TonB_sf"/>
</dbReference>
<feature type="chain" id="PRO_5046284653" evidence="10">
    <location>
        <begin position="25"/>
        <end position="1138"/>
    </location>
</feature>
<evidence type="ECO:0000256" key="10">
    <source>
        <dbReference type="SAM" id="SignalP"/>
    </source>
</evidence>
<dbReference type="NCBIfam" id="TIGR04056">
    <property type="entry name" value="OMP_RagA_SusC"/>
    <property type="match status" value="1"/>
</dbReference>
<dbReference type="InterPro" id="IPR012910">
    <property type="entry name" value="Plug_dom"/>
</dbReference>
<organism evidence="13 14">
    <name type="scientific">Sediminibacterium roseum</name>
    <dbReference type="NCBI Taxonomy" id="1978412"/>
    <lineage>
        <taxon>Bacteria</taxon>
        <taxon>Pseudomonadati</taxon>
        <taxon>Bacteroidota</taxon>
        <taxon>Chitinophagia</taxon>
        <taxon>Chitinophagales</taxon>
        <taxon>Chitinophagaceae</taxon>
        <taxon>Sediminibacterium</taxon>
    </lineage>
</organism>
<evidence type="ECO:0000256" key="4">
    <source>
        <dbReference type="ARBA" id="ARBA00022692"/>
    </source>
</evidence>